<dbReference type="PANTHER" id="PTHR22726:SF1">
    <property type="entry name" value="METALLOENDOPEPTIDASE OMA1, MITOCHONDRIAL"/>
    <property type="match status" value="1"/>
</dbReference>
<dbReference type="STRING" id="472181.SAMN05216271_1389"/>
<proteinExistence type="inferred from homology"/>
<keyword evidence="2" id="KW-0479">Metal-binding</keyword>
<evidence type="ECO:0000256" key="1">
    <source>
        <dbReference type="ARBA" id="ARBA00022670"/>
    </source>
</evidence>
<comment type="similarity">
    <text evidence="6">Belongs to the peptidase M48 family.</text>
</comment>
<dbReference type="Pfam" id="PF01435">
    <property type="entry name" value="Peptidase_M48"/>
    <property type="match status" value="1"/>
</dbReference>
<name>A0A1H1Q9S1_9GAMM</name>
<evidence type="ECO:0000259" key="7">
    <source>
        <dbReference type="Pfam" id="PF01435"/>
    </source>
</evidence>
<dbReference type="Proteomes" id="UP000243413">
    <property type="component" value="Chromosome I"/>
</dbReference>
<organism evidence="8 9">
    <name type="scientific">Halopseudomonas sabulinigri</name>
    <dbReference type="NCBI Taxonomy" id="472181"/>
    <lineage>
        <taxon>Bacteria</taxon>
        <taxon>Pseudomonadati</taxon>
        <taxon>Pseudomonadota</taxon>
        <taxon>Gammaproteobacteria</taxon>
        <taxon>Pseudomonadales</taxon>
        <taxon>Pseudomonadaceae</taxon>
        <taxon>Halopseudomonas</taxon>
    </lineage>
</organism>
<keyword evidence="3 6" id="KW-0378">Hydrolase</keyword>
<dbReference type="PANTHER" id="PTHR22726">
    <property type="entry name" value="METALLOENDOPEPTIDASE OMA1"/>
    <property type="match status" value="1"/>
</dbReference>
<reference evidence="9" key="1">
    <citation type="submission" date="2016-10" db="EMBL/GenBank/DDBJ databases">
        <authorList>
            <person name="Varghese N."/>
            <person name="Submissions S."/>
        </authorList>
    </citation>
    <scope>NUCLEOTIDE SEQUENCE [LARGE SCALE GENOMIC DNA]</scope>
    <source>
        <strain evidence="9">JCM 14963</strain>
    </source>
</reference>
<dbReference type="InterPro" id="IPR051156">
    <property type="entry name" value="Mito/Outer_Membr_Metalloprot"/>
</dbReference>
<gene>
    <name evidence="8" type="ORF">SAMN05216271_1389</name>
</gene>
<evidence type="ECO:0000313" key="9">
    <source>
        <dbReference type="Proteomes" id="UP000243413"/>
    </source>
</evidence>
<evidence type="ECO:0000256" key="6">
    <source>
        <dbReference type="RuleBase" id="RU003983"/>
    </source>
</evidence>
<evidence type="ECO:0000256" key="3">
    <source>
        <dbReference type="ARBA" id="ARBA00022801"/>
    </source>
</evidence>
<accession>A0A1H1Q9S1</accession>
<keyword evidence="4 6" id="KW-0862">Zinc</keyword>
<dbReference type="EMBL" id="LT629763">
    <property type="protein sequence ID" value="SDS20271.1"/>
    <property type="molecule type" value="Genomic_DNA"/>
</dbReference>
<evidence type="ECO:0000256" key="5">
    <source>
        <dbReference type="ARBA" id="ARBA00023049"/>
    </source>
</evidence>
<dbReference type="GO" id="GO:0046872">
    <property type="term" value="F:metal ion binding"/>
    <property type="evidence" value="ECO:0007669"/>
    <property type="project" value="UniProtKB-KW"/>
</dbReference>
<keyword evidence="1 6" id="KW-0645">Protease</keyword>
<keyword evidence="5 6" id="KW-0482">Metalloprotease</keyword>
<dbReference type="Gene3D" id="3.30.2010.10">
    <property type="entry name" value="Metalloproteases ('zincins'), catalytic domain"/>
    <property type="match status" value="1"/>
</dbReference>
<dbReference type="AlphaFoldDB" id="A0A1H1Q9S1"/>
<evidence type="ECO:0000256" key="4">
    <source>
        <dbReference type="ARBA" id="ARBA00022833"/>
    </source>
</evidence>
<comment type="cofactor">
    <cofactor evidence="6">
        <name>Zn(2+)</name>
        <dbReference type="ChEBI" id="CHEBI:29105"/>
    </cofactor>
    <text evidence="6">Binds 1 zinc ion per subunit.</text>
</comment>
<sequence length="297" mass="32067">MVLKTLPIDKHHNGVAVKRHAQLFKENRTMRLRFLLCVPVIALAGCQSVQTTQGGNVGVDRTQYMMSGLSSEEVNQMAAQSYDETLAEAKKAGVLNTNAATVRRLRKIADDLTAQATYFRPDAAQWDWEVNLIKDDQLNASCAPGGKILFYSGIIDKLNLTDDEIAQIMGHEIAHALREHGREAISRAYATQMGTQLAGALLGLGAGSQQAAEMAVQYGLTLPNSRSNESEADLIGLELAARAGYNPDAAVSLWQKMSSASQGEPPAFMSTHPSSSGRIDALRAAAPRVEALYQANK</sequence>
<evidence type="ECO:0000256" key="2">
    <source>
        <dbReference type="ARBA" id="ARBA00022723"/>
    </source>
</evidence>
<dbReference type="GO" id="GO:0051603">
    <property type="term" value="P:proteolysis involved in protein catabolic process"/>
    <property type="evidence" value="ECO:0007669"/>
    <property type="project" value="TreeGrafter"/>
</dbReference>
<dbReference type="GO" id="GO:0004222">
    <property type="term" value="F:metalloendopeptidase activity"/>
    <property type="evidence" value="ECO:0007669"/>
    <property type="project" value="InterPro"/>
</dbReference>
<dbReference type="CDD" id="cd07331">
    <property type="entry name" value="M48C_Oma1_like"/>
    <property type="match status" value="1"/>
</dbReference>
<dbReference type="GO" id="GO:0016020">
    <property type="term" value="C:membrane"/>
    <property type="evidence" value="ECO:0007669"/>
    <property type="project" value="TreeGrafter"/>
</dbReference>
<protein>
    <submittedName>
        <fullName evidence="8">Peptidase family M48</fullName>
    </submittedName>
</protein>
<feature type="domain" description="Peptidase M48" evidence="7">
    <location>
        <begin position="103"/>
        <end position="285"/>
    </location>
</feature>
<dbReference type="InterPro" id="IPR001915">
    <property type="entry name" value="Peptidase_M48"/>
</dbReference>
<evidence type="ECO:0000313" key="8">
    <source>
        <dbReference type="EMBL" id="SDS20271.1"/>
    </source>
</evidence>